<evidence type="ECO:0000313" key="8">
    <source>
        <dbReference type="Proteomes" id="UP000718451"/>
    </source>
</evidence>
<evidence type="ECO:0000256" key="2">
    <source>
        <dbReference type="ARBA" id="ARBA00022512"/>
    </source>
</evidence>
<sequence length="519" mass="56020">MKHFLFSLVLIVIITGCSSSESPEEMEVIINLPSLTTNLATEITENSVTVGGNITSDGGASVTERGVVWSTRANPTTSNNKQTVGNGTGSFSTSIVDLDSNTNYFIRAYAINSEGTAYGSQQQFTTLEPEPVQKIFDGDVILTSQQQVDDFGAEGYTEITGNLEILDGVPADLTNLLALNGLKTIGGDIRIGSNRILMNLNGLETLMEFAGELTIESNSILNNIEGLQGISGNLSIIRIDNNPELKSLSSLNGVSSLKELLILGNTGIEEIDFPNLEFVEGAVIFSNNDGLVRLGGFNSLISIGFLNIEANDQLTEITGFNSLIENDINGIFIGLNESLNSISGFESFETLRGSLTITTNTALIEINFANNLKSISNLLVIDGNSMLNSISGFTNLESVEEILINSNFSLQTIEGFESLVNLDKLTFRFNSNLLTVIEFPNLERINEIEISGNGDLSNLDFMSSVTEYTGEFLNITDNVSLVDFCGLNEIISSGWDGEYNVSGNSFNPLLQDLRNGNCN</sequence>
<evidence type="ECO:0000256" key="3">
    <source>
        <dbReference type="ARBA" id="ARBA00022525"/>
    </source>
</evidence>
<evidence type="ECO:0000256" key="5">
    <source>
        <dbReference type="ARBA" id="ARBA00023180"/>
    </source>
</evidence>
<dbReference type="InterPro" id="IPR051648">
    <property type="entry name" value="CWI-Assembly_Regulator"/>
</dbReference>
<dbReference type="InterPro" id="IPR013783">
    <property type="entry name" value="Ig-like_fold"/>
</dbReference>
<keyword evidence="3" id="KW-0964">Secreted</keyword>
<dbReference type="PANTHER" id="PTHR31018:SF3">
    <property type="entry name" value="RECEPTOR PROTEIN-TYROSINE KINASE"/>
    <property type="match status" value="1"/>
</dbReference>
<gene>
    <name evidence="7" type="ORF">HCU67_09670</name>
</gene>
<dbReference type="PROSITE" id="PS50853">
    <property type="entry name" value="FN3"/>
    <property type="match status" value="1"/>
</dbReference>
<dbReference type="Gene3D" id="3.80.20.20">
    <property type="entry name" value="Receptor L-domain"/>
    <property type="match status" value="2"/>
</dbReference>
<keyword evidence="4" id="KW-0732">Signal</keyword>
<reference evidence="7 8" key="1">
    <citation type="submission" date="2020-04" db="EMBL/GenBank/DDBJ databases">
        <authorList>
            <person name="Yoon J."/>
        </authorList>
    </citation>
    <scope>NUCLEOTIDE SEQUENCE [LARGE SCALE GENOMIC DNA]</scope>
    <source>
        <strain evidence="7 8">DJ-13</strain>
    </source>
</reference>
<feature type="domain" description="Fibronectin type-III" evidence="6">
    <location>
        <begin position="32"/>
        <end position="129"/>
    </location>
</feature>
<dbReference type="InterPro" id="IPR003961">
    <property type="entry name" value="FN3_dom"/>
</dbReference>
<dbReference type="InterPro" id="IPR036941">
    <property type="entry name" value="Rcpt_L-dom_sf"/>
</dbReference>
<accession>A0ABX1GRK5</accession>
<comment type="subcellular location">
    <subcellularLocation>
        <location evidence="1">Secreted</location>
        <location evidence="1">Cell wall</location>
    </subcellularLocation>
</comment>
<dbReference type="Proteomes" id="UP000718451">
    <property type="component" value="Unassembled WGS sequence"/>
</dbReference>
<proteinExistence type="predicted"/>
<organism evidence="7 8">
    <name type="scientific">Croceivirga thetidis</name>
    <dbReference type="NCBI Taxonomy" id="2721623"/>
    <lineage>
        <taxon>Bacteria</taxon>
        <taxon>Pseudomonadati</taxon>
        <taxon>Bacteroidota</taxon>
        <taxon>Flavobacteriia</taxon>
        <taxon>Flavobacteriales</taxon>
        <taxon>Flavobacteriaceae</taxon>
        <taxon>Croceivirga</taxon>
    </lineage>
</organism>
<dbReference type="Gene3D" id="2.60.40.10">
    <property type="entry name" value="Immunoglobulins"/>
    <property type="match status" value="1"/>
</dbReference>
<evidence type="ECO:0000259" key="6">
    <source>
        <dbReference type="PROSITE" id="PS50853"/>
    </source>
</evidence>
<comment type="caution">
    <text evidence="7">The sequence shown here is derived from an EMBL/GenBank/DDBJ whole genome shotgun (WGS) entry which is preliminary data.</text>
</comment>
<name>A0ABX1GRK5_9FLAO</name>
<keyword evidence="2" id="KW-0134">Cell wall</keyword>
<evidence type="ECO:0000256" key="1">
    <source>
        <dbReference type="ARBA" id="ARBA00004191"/>
    </source>
</evidence>
<protein>
    <submittedName>
        <fullName evidence="7">Fibronectin type III domain-containing protein</fullName>
    </submittedName>
</protein>
<dbReference type="SUPFAM" id="SSF49265">
    <property type="entry name" value="Fibronectin type III"/>
    <property type="match status" value="1"/>
</dbReference>
<keyword evidence="8" id="KW-1185">Reference proteome</keyword>
<keyword evidence="5" id="KW-0325">Glycoprotein</keyword>
<dbReference type="EMBL" id="JAAWWL010000002">
    <property type="protein sequence ID" value="NKI32209.1"/>
    <property type="molecule type" value="Genomic_DNA"/>
</dbReference>
<dbReference type="PANTHER" id="PTHR31018">
    <property type="entry name" value="SPORULATION-SPECIFIC PROTEIN-RELATED"/>
    <property type="match status" value="1"/>
</dbReference>
<evidence type="ECO:0000313" key="7">
    <source>
        <dbReference type="EMBL" id="NKI32209.1"/>
    </source>
</evidence>
<dbReference type="PROSITE" id="PS51257">
    <property type="entry name" value="PROKAR_LIPOPROTEIN"/>
    <property type="match status" value="1"/>
</dbReference>
<dbReference type="SUPFAM" id="SSF52058">
    <property type="entry name" value="L domain-like"/>
    <property type="match status" value="2"/>
</dbReference>
<dbReference type="InterPro" id="IPR036116">
    <property type="entry name" value="FN3_sf"/>
</dbReference>
<evidence type="ECO:0000256" key="4">
    <source>
        <dbReference type="ARBA" id="ARBA00022729"/>
    </source>
</evidence>
<dbReference type="RefSeq" id="WP_168552426.1">
    <property type="nucleotide sequence ID" value="NZ_JAAWWL010000002.1"/>
</dbReference>